<evidence type="ECO:0000313" key="8">
    <source>
        <dbReference type="EMBL" id="TPX40137.1"/>
    </source>
</evidence>
<comment type="subcellular location">
    <subcellularLocation>
        <location evidence="1">Nucleus</location>
    </subcellularLocation>
</comment>
<evidence type="ECO:0000256" key="5">
    <source>
        <dbReference type="ARBA" id="ARBA00023204"/>
    </source>
</evidence>
<dbReference type="PANTHER" id="PTHR46487:SF1">
    <property type="entry name" value="DNA REPAIR PROTEIN XRCC3"/>
    <property type="match status" value="1"/>
</dbReference>
<keyword evidence="2" id="KW-0547">Nucleotide-binding</keyword>
<keyword evidence="4" id="KW-0067">ATP-binding</keyword>
<dbReference type="GO" id="GO:0140664">
    <property type="term" value="F:ATP-dependent DNA damage sensor activity"/>
    <property type="evidence" value="ECO:0007669"/>
    <property type="project" value="InterPro"/>
</dbReference>
<sequence>MWRSYPASDHPILKPSAILAMTPNLPLIDYESDIRPDIYRKIKDRATTSVNDILHMSEQDLSKKYGLSSNEVQNLRKTCASIVYPIETGVTRASHYYLLQQGIYNQDIDSVEEHQSMPYLRKVHVTTGDGGLDTVFGGKGLPVGYLIEVFGAAATGKTTLALQLCATVQLSEEQGGLGKGAIWVATEQQFPSTRLYHIVSTLQQKYNSLNGFDPGNFVAILPLKDLETQDHILIYHLSQIVETFQAGLVVIDSIASNFRADESAGKDALVRAKSLYEVGASLKKLAKEKGIVVLCLNQVTSVVDSKNQSTLSGYSKTQDDGVAEGWQFTPGGKREYMLPFAAAHPEPGHSGNIMPALGFTWSNIVNMRIQLSRGTDDFIIIDDNDNAPAESLYVMTFGTFAQYIHSSEHTRIAIITQISGSHPRLSPALACSFGITFTEGFWRVVVKILAV</sequence>
<dbReference type="GO" id="GO:0005524">
    <property type="term" value="F:ATP binding"/>
    <property type="evidence" value="ECO:0007669"/>
    <property type="project" value="UniProtKB-KW"/>
</dbReference>
<evidence type="ECO:0000256" key="3">
    <source>
        <dbReference type="ARBA" id="ARBA00022763"/>
    </source>
</evidence>
<evidence type="ECO:0000256" key="6">
    <source>
        <dbReference type="ARBA" id="ARBA00023242"/>
    </source>
</evidence>
<dbReference type="InterPro" id="IPR047348">
    <property type="entry name" value="XRCC3-like_C"/>
</dbReference>
<dbReference type="PANTHER" id="PTHR46487">
    <property type="entry name" value="DNA REPAIR PROTEIN XRCC3"/>
    <property type="match status" value="1"/>
</dbReference>
<dbReference type="CDD" id="cd19491">
    <property type="entry name" value="XRCC3"/>
    <property type="match status" value="1"/>
</dbReference>
<dbReference type="AlphaFoldDB" id="A0A507CGA1"/>
<reference evidence="8 9" key="1">
    <citation type="journal article" date="2019" name="Sci. Rep.">
        <title>Comparative genomics of chytrid fungi reveal insights into the obligate biotrophic and pathogenic lifestyle of Synchytrium endobioticum.</title>
        <authorList>
            <person name="van de Vossenberg B.T.L.H."/>
            <person name="Warris S."/>
            <person name="Nguyen H.D.T."/>
            <person name="van Gent-Pelzer M.P.E."/>
            <person name="Joly D.L."/>
            <person name="van de Geest H.C."/>
            <person name="Bonants P.J.M."/>
            <person name="Smith D.S."/>
            <person name="Levesque C.A."/>
            <person name="van der Lee T.A.J."/>
        </authorList>
    </citation>
    <scope>NUCLEOTIDE SEQUENCE [LARGE SCALE GENOMIC DNA]</scope>
    <source>
        <strain evidence="8 9">MB42</strain>
    </source>
</reference>
<dbReference type="PROSITE" id="PS50162">
    <property type="entry name" value="RECA_2"/>
    <property type="match status" value="1"/>
</dbReference>
<dbReference type="InterPro" id="IPR013632">
    <property type="entry name" value="Rad51_C"/>
</dbReference>
<dbReference type="Pfam" id="PF08423">
    <property type="entry name" value="Rad51"/>
    <property type="match status" value="1"/>
</dbReference>
<dbReference type="GO" id="GO:0061982">
    <property type="term" value="P:meiosis I cell cycle process"/>
    <property type="evidence" value="ECO:0007669"/>
    <property type="project" value="UniProtKB-ARBA"/>
</dbReference>
<comment type="caution">
    <text evidence="8">The sequence shown here is derived from an EMBL/GenBank/DDBJ whole genome shotgun (WGS) entry which is preliminary data.</text>
</comment>
<organism evidence="8 9">
    <name type="scientific">Synchytrium endobioticum</name>
    <dbReference type="NCBI Taxonomy" id="286115"/>
    <lineage>
        <taxon>Eukaryota</taxon>
        <taxon>Fungi</taxon>
        <taxon>Fungi incertae sedis</taxon>
        <taxon>Chytridiomycota</taxon>
        <taxon>Chytridiomycota incertae sedis</taxon>
        <taxon>Chytridiomycetes</taxon>
        <taxon>Synchytriales</taxon>
        <taxon>Synchytriaceae</taxon>
        <taxon>Synchytrium</taxon>
    </lineage>
</organism>
<dbReference type="VEuPathDB" id="FungiDB:SeMB42_g06139"/>
<dbReference type="STRING" id="286115.A0A507CGA1"/>
<dbReference type="GO" id="GO:0033065">
    <property type="term" value="C:Rad51C-XRCC3 complex"/>
    <property type="evidence" value="ECO:0007669"/>
    <property type="project" value="TreeGrafter"/>
</dbReference>
<dbReference type="GO" id="GO:0000722">
    <property type="term" value="P:telomere maintenance via recombination"/>
    <property type="evidence" value="ECO:0007669"/>
    <property type="project" value="TreeGrafter"/>
</dbReference>
<evidence type="ECO:0000256" key="1">
    <source>
        <dbReference type="ARBA" id="ARBA00004123"/>
    </source>
</evidence>
<dbReference type="GO" id="GO:0090656">
    <property type="term" value="P:t-circle formation"/>
    <property type="evidence" value="ECO:0007669"/>
    <property type="project" value="TreeGrafter"/>
</dbReference>
<evidence type="ECO:0000259" key="7">
    <source>
        <dbReference type="PROSITE" id="PS50162"/>
    </source>
</evidence>
<gene>
    <name evidence="8" type="ORF">SeMB42_g06139</name>
</gene>
<dbReference type="Gene3D" id="3.40.50.300">
    <property type="entry name" value="P-loop containing nucleotide triphosphate hydrolases"/>
    <property type="match status" value="1"/>
</dbReference>
<proteinExistence type="predicted"/>
<keyword evidence="3" id="KW-0227">DNA damage</keyword>
<dbReference type="Proteomes" id="UP000317494">
    <property type="component" value="Unassembled WGS sequence"/>
</dbReference>
<dbReference type="GO" id="GO:0000400">
    <property type="term" value="F:four-way junction DNA binding"/>
    <property type="evidence" value="ECO:0007669"/>
    <property type="project" value="TreeGrafter"/>
</dbReference>
<accession>A0A507CGA1</accession>
<dbReference type="InterPro" id="IPR027417">
    <property type="entry name" value="P-loop_NTPase"/>
</dbReference>
<feature type="domain" description="RecA family profile 1" evidence="7">
    <location>
        <begin position="121"/>
        <end position="299"/>
    </location>
</feature>
<dbReference type="EMBL" id="QEAN01000326">
    <property type="protein sequence ID" value="TPX40137.1"/>
    <property type="molecule type" value="Genomic_DNA"/>
</dbReference>
<keyword evidence="5" id="KW-0234">DNA repair</keyword>
<name>A0A507CGA1_9FUNG</name>
<keyword evidence="6" id="KW-0539">Nucleus</keyword>
<evidence type="ECO:0000313" key="9">
    <source>
        <dbReference type="Proteomes" id="UP000317494"/>
    </source>
</evidence>
<dbReference type="GO" id="GO:0005657">
    <property type="term" value="C:replication fork"/>
    <property type="evidence" value="ECO:0007669"/>
    <property type="project" value="TreeGrafter"/>
</dbReference>
<dbReference type="InterPro" id="IPR020588">
    <property type="entry name" value="RecA_ATP-bd"/>
</dbReference>
<dbReference type="SUPFAM" id="SSF52540">
    <property type="entry name" value="P-loop containing nucleoside triphosphate hydrolases"/>
    <property type="match status" value="1"/>
</dbReference>
<protein>
    <recommendedName>
        <fullName evidence="7">RecA family profile 1 domain-containing protein</fullName>
    </recommendedName>
</protein>
<dbReference type="GO" id="GO:0071140">
    <property type="term" value="P:resolution of mitotic recombination intermediates"/>
    <property type="evidence" value="ECO:0007669"/>
    <property type="project" value="TreeGrafter"/>
</dbReference>
<keyword evidence="9" id="KW-1185">Reference proteome</keyword>
<evidence type="ECO:0000256" key="4">
    <source>
        <dbReference type="ARBA" id="ARBA00022840"/>
    </source>
</evidence>
<dbReference type="GO" id="GO:0045003">
    <property type="term" value="P:double-strand break repair via synthesis-dependent strand annealing"/>
    <property type="evidence" value="ECO:0007669"/>
    <property type="project" value="TreeGrafter"/>
</dbReference>
<evidence type="ECO:0000256" key="2">
    <source>
        <dbReference type="ARBA" id="ARBA00022741"/>
    </source>
</evidence>